<keyword evidence="4 5" id="KW-0413">Isomerase</keyword>
<evidence type="ECO:0000256" key="6">
    <source>
        <dbReference type="RuleBase" id="RU003915"/>
    </source>
</evidence>
<dbReference type="EMBL" id="JMIX01000006">
    <property type="protein sequence ID" value="KEO93339.1"/>
    <property type="molecule type" value="Genomic_DNA"/>
</dbReference>
<dbReference type="InterPro" id="IPR001179">
    <property type="entry name" value="PPIase_FKBP_dom"/>
</dbReference>
<evidence type="ECO:0000313" key="10">
    <source>
        <dbReference type="EMBL" id="KEO93339.1"/>
    </source>
</evidence>
<evidence type="ECO:0000256" key="1">
    <source>
        <dbReference type="ARBA" id="ARBA00000971"/>
    </source>
</evidence>
<sequence length="201" mass="21360">MAEVTRVPIQPVAKGSLTKLWLGVILAVLIGGGLAFAAMPKGLDVETLVEGEGPTIAVGDVAWVKYTGKLASTGEVFDQTQELPPQIADVVRSIFPEGSPWEMQEGAMIPGFFNGLLQMRKGGKYELFIPADQAYGDQPPPGSPIPPNADLIFEIEVTDIMSQEKYERDMAILQSMMQSQMGGPPGAAGPQGPPPVLPEGE</sequence>
<evidence type="ECO:0000256" key="2">
    <source>
        <dbReference type="ARBA" id="ARBA00006577"/>
    </source>
</evidence>
<dbReference type="AlphaFoldDB" id="A0A074MIK7"/>
<evidence type="ECO:0000256" key="3">
    <source>
        <dbReference type="ARBA" id="ARBA00023110"/>
    </source>
</evidence>
<dbReference type="PATRIC" id="fig|39960.10.peg.2533"/>
<evidence type="ECO:0000256" key="4">
    <source>
        <dbReference type="ARBA" id="ARBA00023235"/>
    </source>
</evidence>
<dbReference type="Gene3D" id="3.10.50.40">
    <property type="match status" value="1"/>
</dbReference>
<comment type="similarity">
    <text evidence="2 6">Belongs to the FKBP-type PPIase family.</text>
</comment>
<evidence type="ECO:0000313" key="11">
    <source>
        <dbReference type="Proteomes" id="UP000027866"/>
    </source>
</evidence>
<evidence type="ECO:0000256" key="8">
    <source>
        <dbReference type="SAM" id="Phobius"/>
    </source>
</evidence>
<organism evidence="10 11">
    <name type="scientific">Erythrobacter litoralis</name>
    <dbReference type="NCBI Taxonomy" id="39960"/>
    <lineage>
        <taxon>Bacteria</taxon>
        <taxon>Pseudomonadati</taxon>
        <taxon>Pseudomonadota</taxon>
        <taxon>Alphaproteobacteria</taxon>
        <taxon>Sphingomonadales</taxon>
        <taxon>Erythrobacteraceae</taxon>
        <taxon>Erythrobacter/Porphyrobacter group</taxon>
        <taxon>Erythrobacter</taxon>
    </lineage>
</organism>
<feature type="region of interest" description="Disordered" evidence="7">
    <location>
        <begin position="178"/>
        <end position="201"/>
    </location>
</feature>
<proteinExistence type="inferred from homology"/>
<protein>
    <recommendedName>
        <fullName evidence="6">Peptidyl-prolyl cis-trans isomerase</fullName>
        <ecNumber evidence="6">5.2.1.8</ecNumber>
    </recommendedName>
</protein>
<dbReference type="RefSeq" id="WP_034903365.1">
    <property type="nucleotide sequence ID" value="NZ_CP017057.1"/>
</dbReference>
<accession>A0A074MIK7</accession>
<dbReference type="Proteomes" id="UP000027866">
    <property type="component" value="Unassembled WGS sequence"/>
</dbReference>
<comment type="caution">
    <text evidence="10">The sequence shown here is derived from an EMBL/GenBank/DDBJ whole genome shotgun (WGS) entry which is preliminary data.</text>
</comment>
<feature type="domain" description="PPIase FKBP-type" evidence="9">
    <location>
        <begin position="59"/>
        <end position="161"/>
    </location>
</feature>
<name>A0A074MIK7_9SPHN</name>
<evidence type="ECO:0000259" key="9">
    <source>
        <dbReference type="PROSITE" id="PS50059"/>
    </source>
</evidence>
<dbReference type="SUPFAM" id="SSF54534">
    <property type="entry name" value="FKBP-like"/>
    <property type="match status" value="1"/>
</dbReference>
<keyword evidence="3 5" id="KW-0697">Rotamase</keyword>
<evidence type="ECO:0000256" key="7">
    <source>
        <dbReference type="SAM" id="MobiDB-lite"/>
    </source>
</evidence>
<dbReference type="OrthoDB" id="9812109at2"/>
<keyword evidence="8" id="KW-1133">Transmembrane helix</keyword>
<gene>
    <name evidence="10" type="ORF">EH32_11505</name>
</gene>
<reference evidence="10 11" key="1">
    <citation type="submission" date="2014-04" db="EMBL/GenBank/DDBJ databases">
        <title>A comprehensive comparison of genomes of Erythrobacter spp. Strains.</title>
        <authorList>
            <person name="Zheng Q."/>
        </authorList>
    </citation>
    <scope>NUCLEOTIDE SEQUENCE [LARGE SCALE GENOMIC DNA]</scope>
    <source>
        <strain evidence="10 11">DSM 8509</strain>
    </source>
</reference>
<dbReference type="PANTHER" id="PTHR43811:SF19">
    <property type="entry name" value="39 KDA FK506-BINDING NUCLEAR PROTEIN"/>
    <property type="match status" value="1"/>
</dbReference>
<dbReference type="KEGG" id="elq:Ga0102493_11278"/>
<dbReference type="Pfam" id="PF00254">
    <property type="entry name" value="FKBP_C"/>
    <property type="match status" value="1"/>
</dbReference>
<dbReference type="PANTHER" id="PTHR43811">
    <property type="entry name" value="FKBP-TYPE PEPTIDYL-PROLYL CIS-TRANS ISOMERASE FKPA"/>
    <property type="match status" value="1"/>
</dbReference>
<dbReference type="InterPro" id="IPR046357">
    <property type="entry name" value="PPIase_dom_sf"/>
</dbReference>
<feature type="compositionally biased region" description="Pro residues" evidence="7">
    <location>
        <begin position="191"/>
        <end position="201"/>
    </location>
</feature>
<keyword evidence="11" id="KW-1185">Reference proteome</keyword>
<comment type="catalytic activity">
    <reaction evidence="1 5 6">
        <text>[protein]-peptidylproline (omega=180) = [protein]-peptidylproline (omega=0)</text>
        <dbReference type="Rhea" id="RHEA:16237"/>
        <dbReference type="Rhea" id="RHEA-COMP:10747"/>
        <dbReference type="Rhea" id="RHEA-COMP:10748"/>
        <dbReference type="ChEBI" id="CHEBI:83833"/>
        <dbReference type="ChEBI" id="CHEBI:83834"/>
        <dbReference type="EC" id="5.2.1.8"/>
    </reaction>
</comment>
<evidence type="ECO:0000256" key="5">
    <source>
        <dbReference type="PROSITE-ProRule" id="PRU00277"/>
    </source>
</evidence>
<feature type="transmembrane region" description="Helical" evidence="8">
    <location>
        <begin position="20"/>
        <end position="39"/>
    </location>
</feature>
<dbReference type="GO" id="GO:0003755">
    <property type="term" value="F:peptidyl-prolyl cis-trans isomerase activity"/>
    <property type="evidence" value="ECO:0007669"/>
    <property type="project" value="UniProtKB-UniRule"/>
</dbReference>
<keyword evidence="8" id="KW-0472">Membrane</keyword>
<keyword evidence="8" id="KW-0812">Transmembrane</keyword>
<dbReference type="EC" id="5.2.1.8" evidence="6"/>
<dbReference type="PROSITE" id="PS50059">
    <property type="entry name" value="FKBP_PPIASE"/>
    <property type="match status" value="1"/>
</dbReference>